<evidence type="ECO:0000313" key="1">
    <source>
        <dbReference type="EMBL" id="PMD58263.1"/>
    </source>
</evidence>
<gene>
    <name evidence="1" type="ORF">K444DRAFT_614517</name>
</gene>
<evidence type="ECO:0000313" key="2">
    <source>
        <dbReference type="Proteomes" id="UP000235371"/>
    </source>
</evidence>
<accession>A0A2J6T5P1</accession>
<dbReference type="RefSeq" id="XP_024735167.1">
    <property type="nucleotide sequence ID" value="XM_024880542.1"/>
</dbReference>
<keyword evidence="2" id="KW-1185">Reference proteome</keyword>
<dbReference type="Proteomes" id="UP000235371">
    <property type="component" value="Unassembled WGS sequence"/>
</dbReference>
<proteinExistence type="predicted"/>
<dbReference type="EMBL" id="KZ613828">
    <property type="protein sequence ID" value="PMD58263.1"/>
    <property type="molecule type" value="Genomic_DNA"/>
</dbReference>
<protein>
    <submittedName>
        <fullName evidence="1">Uncharacterized protein</fullName>
    </submittedName>
</protein>
<dbReference type="AlphaFoldDB" id="A0A2J6T5P1"/>
<dbReference type="InParanoid" id="A0A2J6T5P1"/>
<sequence length="54" mass="5831">MASQPATAVSHIFAIGQRYTTPAQQADRPTPGLTRATPPCWDLLHAAGSWDCQH</sequence>
<reference evidence="1 2" key="1">
    <citation type="submission" date="2016-04" db="EMBL/GenBank/DDBJ databases">
        <title>A degradative enzymes factory behind the ericoid mycorrhizal symbiosis.</title>
        <authorList>
            <consortium name="DOE Joint Genome Institute"/>
            <person name="Martino E."/>
            <person name="Morin E."/>
            <person name="Grelet G."/>
            <person name="Kuo A."/>
            <person name="Kohler A."/>
            <person name="Daghino S."/>
            <person name="Barry K."/>
            <person name="Choi C."/>
            <person name="Cichocki N."/>
            <person name="Clum A."/>
            <person name="Copeland A."/>
            <person name="Hainaut M."/>
            <person name="Haridas S."/>
            <person name="Labutti K."/>
            <person name="Lindquist E."/>
            <person name="Lipzen A."/>
            <person name="Khouja H.-R."/>
            <person name="Murat C."/>
            <person name="Ohm R."/>
            <person name="Olson A."/>
            <person name="Spatafora J."/>
            <person name="Veneault-Fourrey C."/>
            <person name="Henrissat B."/>
            <person name="Grigoriev I."/>
            <person name="Martin F."/>
            <person name="Perotto S."/>
        </authorList>
    </citation>
    <scope>NUCLEOTIDE SEQUENCE [LARGE SCALE GENOMIC DNA]</scope>
    <source>
        <strain evidence="1 2">E</strain>
    </source>
</reference>
<organism evidence="1 2">
    <name type="scientific">Hyaloscypha bicolor E</name>
    <dbReference type="NCBI Taxonomy" id="1095630"/>
    <lineage>
        <taxon>Eukaryota</taxon>
        <taxon>Fungi</taxon>
        <taxon>Dikarya</taxon>
        <taxon>Ascomycota</taxon>
        <taxon>Pezizomycotina</taxon>
        <taxon>Leotiomycetes</taxon>
        <taxon>Helotiales</taxon>
        <taxon>Hyaloscyphaceae</taxon>
        <taxon>Hyaloscypha</taxon>
        <taxon>Hyaloscypha bicolor</taxon>
    </lineage>
</organism>
<dbReference type="GeneID" id="36588619"/>
<name>A0A2J6T5P1_9HELO</name>